<name>A0A411HQJ9_9GAMM</name>
<dbReference type="KEGG" id="xbc:ELE36_19550"/>
<accession>A0A411HQJ9</accession>
<evidence type="ECO:0000313" key="2">
    <source>
        <dbReference type="EMBL" id="QBB72785.1"/>
    </source>
</evidence>
<dbReference type="InterPro" id="IPR057693">
    <property type="entry name" value="DUF7933"/>
</dbReference>
<evidence type="ECO:0000259" key="1">
    <source>
        <dbReference type="Pfam" id="PF25564"/>
    </source>
</evidence>
<dbReference type="Pfam" id="PF25564">
    <property type="entry name" value="DUF7933"/>
    <property type="match status" value="1"/>
</dbReference>
<dbReference type="EMBL" id="CP035704">
    <property type="protein sequence ID" value="QBB72785.1"/>
    <property type="molecule type" value="Genomic_DNA"/>
</dbReference>
<sequence length="34" mass="3499">MNSNSSLTFTVTNSNAGVSLEGVAFTDSLPARLP</sequence>
<gene>
    <name evidence="2" type="ORF">ELE36_19550</name>
</gene>
<dbReference type="Proteomes" id="UP000291562">
    <property type="component" value="Chromosome"/>
</dbReference>
<reference evidence="2 3" key="1">
    <citation type="submission" date="2019-01" db="EMBL/GenBank/DDBJ databases">
        <title>Pseudolysobacter antarctica gen. nov., sp. nov., isolated from Fildes Peninsula, Antarctica.</title>
        <authorList>
            <person name="Wei Z."/>
            <person name="Peng F."/>
        </authorList>
    </citation>
    <scope>NUCLEOTIDE SEQUENCE [LARGE SCALE GENOMIC DNA]</scope>
    <source>
        <strain evidence="2 3">AQ6-296</strain>
    </source>
</reference>
<evidence type="ECO:0000313" key="3">
    <source>
        <dbReference type="Proteomes" id="UP000291562"/>
    </source>
</evidence>
<proteinExistence type="predicted"/>
<dbReference type="AlphaFoldDB" id="A0A411HQJ9"/>
<organism evidence="2 3">
    <name type="scientific">Pseudolysobacter antarcticus</name>
    <dbReference type="NCBI Taxonomy" id="2511995"/>
    <lineage>
        <taxon>Bacteria</taxon>
        <taxon>Pseudomonadati</taxon>
        <taxon>Pseudomonadota</taxon>
        <taxon>Gammaproteobacteria</taxon>
        <taxon>Lysobacterales</taxon>
        <taxon>Rhodanobacteraceae</taxon>
        <taxon>Pseudolysobacter</taxon>
    </lineage>
</organism>
<keyword evidence="3" id="KW-1185">Reference proteome</keyword>
<feature type="domain" description="DUF7933" evidence="1">
    <location>
        <begin position="2"/>
        <end position="33"/>
    </location>
</feature>
<protein>
    <recommendedName>
        <fullName evidence="1">DUF7933 domain-containing protein</fullName>
    </recommendedName>
</protein>